<feature type="domain" description="Septum formation inhibitor MinC C-terminal" evidence="4">
    <location>
        <begin position="196"/>
        <end position="299"/>
    </location>
</feature>
<dbReference type="OrthoDB" id="2013981at2759"/>
<sequence>MVLAHVRQRAQQTMAMAAPAMANAGIQVLGGAYLIPTLRLNGLTRTDGEYDMRRLVEQSRMNWNLRGPVVLDLGSVSSNGSPHNTPIRASELRSLIYALRGENLHPIGITNASEDIKAMAWKNLQVPSIIGTRMDDEGEGEMTRVAMNQLMEDAIGNVEAAQAIIDERLDEAPQSVSESSTVPATKEPSVMSMMLVEGSVRTGQQVYAKEQGLIVMGSVNSGAEVLADGDIHVYGTLKGRALAGIGGNVRAKVYAHKFDAELISIADTFTTCDALEAREVGHIVSDKPTVVWLEDGALQFKSVVPGP</sequence>
<dbReference type="InterPro" id="IPR036145">
    <property type="entry name" value="MinC_C_sf"/>
</dbReference>
<dbReference type="Pfam" id="PF03775">
    <property type="entry name" value="MinC_C"/>
    <property type="match status" value="1"/>
</dbReference>
<dbReference type="EMBL" id="JNBR01002078">
    <property type="protein sequence ID" value="OQR83782.1"/>
    <property type="molecule type" value="Genomic_DNA"/>
</dbReference>
<evidence type="ECO:0000256" key="1">
    <source>
        <dbReference type="ARBA" id="ARBA00022618"/>
    </source>
</evidence>
<dbReference type="InterPro" id="IPR016098">
    <property type="entry name" value="CAP/MinC_C"/>
</dbReference>
<dbReference type="Proteomes" id="UP000243579">
    <property type="component" value="Unassembled WGS sequence"/>
</dbReference>
<evidence type="ECO:0000256" key="3">
    <source>
        <dbReference type="ARBA" id="ARBA00023306"/>
    </source>
</evidence>
<dbReference type="GO" id="GO:0051726">
    <property type="term" value="P:regulation of cell cycle"/>
    <property type="evidence" value="ECO:0007669"/>
    <property type="project" value="InterPro"/>
</dbReference>
<dbReference type="SUPFAM" id="SSF63848">
    <property type="entry name" value="Cell-division inhibitor MinC, C-terminal domain"/>
    <property type="match status" value="1"/>
</dbReference>
<keyword evidence="6" id="KW-1185">Reference proteome</keyword>
<dbReference type="PANTHER" id="PTHR34108">
    <property type="entry name" value="SEPTUM SITE-DETERMINING PROTEIN MINC"/>
    <property type="match status" value="1"/>
</dbReference>
<dbReference type="InterPro" id="IPR013033">
    <property type="entry name" value="MinC"/>
</dbReference>
<proteinExistence type="inferred from homology"/>
<accession>A0A1V9YDL4</accession>
<reference evidence="5 6" key="1">
    <citation type="journal article" date="2014" name="Genome Biol. Evol.">
        <title>The secreted proteins of Achlya hypogyna and Thraustotheca clavata identify the ancestral oomycete secretome and reveal gene acquisitions by horizontal gene transfer.</title>
        <authorList>
            <person name="Misner I."/>
            <person name="Blouin N."/>
            <person name="Leonard G."/>
            <person name="Richards T.A."/>
            <person name="Lane C.E."/>
        </authorList>
    </citation>
    <scope>NUCLEOTIDE SEQUENCE [LARGE SCALE GENOMIC DNA]</scope>
    <source>
        <strain evidence="5 6">ATCC 48635</strain>
    </source>
</reference>
<organism evidence="5 6">
    <name type="scientific">Achlya hypogyna</name>
    <name type="common">Oomycete</name>
    <name type="synonym">Protoachlya hypogyna</name>
    <dbReference type="NCBI Taxonomy" id="1202772"/>
    <lineage>
        <taxon>Eukaryota</taxon>
        <taxon>Sar</taxon>
        <taxon>Stramenopiles</taxon>
        <taxon>Oomycota</taxon>
        <taxon>Saprolegniomycetes</taxon>
        <taxon>Saprolegniales</taxon>
        <taxon>Achlyaceae</taxon>
        <taxon>Achlya</taxon>
    </lineage>
</organism>
<evidence type="ECO:0000259" key="4">
    <source>
        <dbReference type="Pfam" id="PF03775"/>
    </source>
</evidence>
<name>A0A1V9YDL4_ACHHY</name>
<keyword evidence="3" id="KW-0131">Cell cycle</keyword>
<dbReference type="GO" id="GO:0051301">
    <property type="term" value="P:cell division"/>
    <property type="evidence" value="ECO:0007669"/>
    <property type="project" value="UniProtKB-KW"/>
</dbReference>
<comment type="caution">
    <text evidence="5">The sequence shown here is derived from an EMBL/GenBank/DDBJ whole genome shotgun (WGS) entry which is preliminary data.</text>
</comment>
<protein>
    <recommendedName>
        <fullName evidence="4">Septum formation inhibitor MinC C-terminal domain-containing protein</fullName>
    </recommendedName>
</protein>
<keyword evidence="2" id="KW-0717">Septation</keyword>
<gene>
    <name evidence="5" type="ORF">ACHHYP_14282</name>
</gene>
<evidence type="ECO:0000256" key="2">
    <source>
        <dbReference type="ARBA" id="ARBA00023210"/>
    </source>
</evidence>
<dbReference type="GO" id="GO:0000902">
    <property type="term" value="P:cell morphogenesis"/>
    <property type="evidence" value="ECO:0007669"/>
    <property type="project" value="InterPro"/>
</dbReference>
<dbReference type="HAMAP" id="MF_00267">
    <property type="entry name" value="MinC"/>
    <property type="match status" value="1"/>
</dbReference>
<dbReference type="STRING" id="1202772.A0A1V9YDL4"/>
<dbReference type="Gene3D" id="2.160.20.70">
    <property type="match status" value="1"/>
</dbReference>
<evidence type="ECO:0000313" key="6">
    <source>
        <dbReference type="Proteomes" id="UP000243579"/>
    </source>
</evidence>
<keyword evidence="1" id="KW-0132">Cell division</keyword>
<dbReference type="PANTHER" id="PTHR34108:SF1">
    <property type="entry name" value="SEPTUM SITE-DETERMINING PROTEIN MINC"/>
    <property type="match status" value="1"/>
</dbReference>
<dbReference type="NCBIfam" id="TIGR01222">
    <property type="entry name" value="minC"/>
    <property type="match status" value="1"/>
</dbReference>
<dbReference type="InterPro" id="IPR005526">
    <property type="entry name" value="Septum_form_inhib_MinC_C"/>
</dbReference>
<dbReference type="AlphaFoldDB" id="A0A1V9YDL4"/>
<evidence type="ECO:0000313" key="5">
    <source>
        <dbReference type="EMBL" id="OQR83782.1"/>
    </source>
</evidence>